<keyword evidence="6" id="KW-0862">Zinc</keyword>
<feature type="transmembrane region" description="Helical" evidence="7">
    <location>
        <begin position="114"/>
        <end position="134"/>
    </location>
</feature>
<evidence type="ECO:0000256" key="1">
    <source>
        <dbReference type="ARBA" id="ARBA00004127"/>
    </source>
</evidence>
<dbReference type="GO" id="GO:0016020">
    <property type="term" value="C:membrane"/>
    <property type="evidence" value="ECO:0007669"/>
    <property type="project" value="InterPro"/>
</dbReference>
<feature type="transmembrane region" description="Helical" evidence="7">
    <location>
        <begin position="50"/>
        <end position="69"/>
    </location>
</feature>
<evidence type="ECO:0000256" key="2">
    <source>
        <dbReference type="ARBA" id="ARBA00008488"/>
    </source>
</evidence>
<evidence type="ECO:0000256" key="7">
    <source>
        <dbReference type="SAM" id="Phobius"/>
    </source>
</evidence>
<keyword evidence="9" id="KW-1185">Reference proteome</keyword>
<dbReference type="InterPro" id="IPR004254">
    <property type="entry name" value="AdipoR/HlyIII-related"/>
</dbReference>
<dbReference type="STRING" id="1006576.DTL3_0771"/>
<dbReference type="PANTHER" id="PTHR20855">
    <property type="entry name" value="ADIPOR/PROGESTIN RECEPTOR-RELATED"/>
    <property type="match status" value="1"/>
</dbReference>
<proteinExistence type="inferred from homology"/>
<protein>
    <submittedName>
        <fullName evidence="8">Putative membrane protein, hemolysin III homolog</fullName>
    </submittedName>
</protein>
<feature type="transmembrane region" description="Helical" evidence="7">
    <location>
        <begin position="90"/>
        <end position="108"/>
    </location>
</feature>
<keyword evidence="3 7" id="KW-0812">Transmembrane</keyword>
<dbReference type="PATRIC" id="fig|1006576.9.peg.760"/>
<keyword evidence="5 7" id="KW-0472">Membrane</keyword>
<reference evidence="9" key="1">
    <citation type="submission" date="2014-11" db="EMBL/GenBank/DDBJ databases">
        <authorList>
            <person name="Wibberg D."/>
        </authorList>
    </citation>
    <scope>NUCLEOTIDE SEQUENCE [LARGE SCALE GENOMIC DNA]</scope>
    <source>
        <strain evidence="9">L3</strain>
    </source>
</reference>
<name>A0A0C7NJF9_DEFTU</name>
<comment type="subcellular location">
    <subcellularLocation>
        <location evidence="1">Endomembrane system</location>
        <topology evidence="1">Multi-pass membrane protein</topology>
    </subcellularLocation>
</comment>
<dbReference type="NCBIfam" id="TIGR01065">
    <property type="entry name" value="hlyIII"/>
    <property type="match status" value="1"/>
</dbReference>
<evidence type="ECO:0000256" key="3">
    <source>
        <dbReference type="ARBA" id="ARBA00022692"/>
    </source>
</evidence>
<dbReference type="Proteomes" id="UP000032809">
    <property type="component" value="Chromosome I"/>
</dbReference>
<feature type="transmembrane region" description="Helical" evidence="7">
    <location>
        <begin position="167"/>
        <end position="188"/>
    </location>
</feature>
<feature type="binding site" evidence="6">
    <location>
        <position position="195"/>
    </location>
    <ligand>
        <name>Zn(2+)</name>
        <dbReference type="ChEBI" id="CHEBI:29105"/>
    </ligand>
</feature>
<comment type="similarity">
    <text evidence="2">Belongs to the UPF0073 (Hly-III) family.</text>
</comment>
<dbReference type="GO" id="GO:0140911">
    <property type="term" value="F:pore-forming activity"/>
    <property type="evidence" value="ECO:0007669"/>
    <property type="project" value="InterPro"/>
</dbReference>
<dbReference type="EMBL" id="LN824141">
    <property type="protein sequence ID" value="CEP78081.1"/>
    <property type="molecule type" value="Genomic_DNA"/>
</dbReference>
<evidence type="ECO:0000313" key="8">
    <source>
        <dbReference type="EMBL" id="CEP78081.1"/>
    </source>
</evidence>
<dbReference type="AlphaFoldDB" id="A0A0C7NJF9"/>
<organism evidence="8 9">
    <name type="scientific">Defluviitoga tunisiensis</name>
    <dbReference type="NCBI Taxonomy" id="1006576"/>
    <lineage>
        <taxon>Bacteria</taxon>
        <taxon>Thermotogati</taxon>
        <taxon>Thermotogota</taxon>
        <taxon>Thermotogae</taxon>
        <taxon>Petrotogales</taxon>
        <taxon>Petrotogaceae</taxon>
        <taxon>Defluviitoga</taxon>
    </lineage>
</organism>
<feature type="binding site" evidence="6">
    <location>
        <position position="199"/>
    </location>
    <ligand>
        <name>Zn(2+)</name>
        <dbReference type="ChEBI" id="CHEBI:29105"/>
    </ligand>
</feature>
<feature type="binding site" evidence="6">
    <location>
        <position position="73"/>
    </location>
    <ligand>
        <name>Zn(2+)</name>
        <dbReference type="ChEBI" id="CHEBI:29105"/>
    </ligand>
</feature>
<dbReference type="Pfam" id="PF03006">
    <property type="entry name" value="HlyIII"/>
    <property type="match status" value="1"/>
</dbReference>
<evidence type="ECO:0000256" key="6">
    <source>
        <dbReference type="PIRSR" id="PIRSR604254-1"/>
    </source>
</evidence>
<dbReference type="HOGENOM" id="CLU_051078_1_0_0"/>
<feature type="transmembrane region" description="Helical" evidence="7">
    <location>
        <begin position="21"/>
        <end position="44"/>
    </location>
</feature>
<dbReference type="GO" id="GO:0046872">
    <property type="term" value="F:metal ion binding"/>
    <property type="evidence" value="ECO:0007669"/>
    <property type="project" value="UniProtKB-KW"/>
</dbReference>
<feature type="transmembrane region" description="Helical" evidence="7">
    <location>
        <begin position="197"/>
        <end position="217"/>
    </location>
</feature>
<keyword evidence="4 7" id="KW-1133">Transmembrane helix</keyword>
<gene>
    <name evidence="8" type="ORF">DTL3_0771</name>
</gene>
<keyword evidence="6" id="KW-0479">Metal-binding</keyword>
<sequence length="218" mass="24807">MQHLKDLDNIEKYSIGEEIANAVIHGIGALLSIAALVLLIVFSAINKEPWSIFSSIIYGSSLIILYLSSTLYHSFQNKKVKDLFEIFDHSAIYILIAGTYTPFTLITLHGKTGWILFSTVWILAAIGIVFKIFFVKKFRILSTLLYIAMGWLVVVALKPLVANLEFWGLFWLVLGGVLYTVGTIFYVWRKIPYHHALWHLIVLAGSICHFFAIFFYVI</sequence>
<evidence type="ECO:0000313" key="9">
    <source>
        <dbReference type="Proteomes" id="UP000032809"/>
    </source>
</evidence>
<accession>A0A0C7NJF9</accession>
<feature type="transmembrane region" description="Helical" evidence="7">
    <location>
        <begin position="141"/>
        <end position="161"/>
    </location>
</feature>
<dbReference type="KEGG" id="dtn:DTL3_0771"/>
<evidence type="ECO:0000256" key="4">
    <source>
        <dbReference type="ARBA" id="ARBA00022989"/>
    </source>
</evidence>
<dbReference type="GO" id="GO:0012505">
    <property type="term" value="C:endomembrane system"/>
    <property type="evidence" value="ECO:0007669"/>
    <property type="project" value="UniProtKB-SubCell"/>
</dbReference>
<dbReference type="PANTHER" id="PTHR20855:SF129">
    <property type="entry name" value="HEMOLYSIN-3 HOMOLOG"/>
    <property type="match status" value="1"/>
</dbReference>
<dbReference type="InterPro" id="IPR005744">
    <property type="entry name" value="Hy-lIII"/>
</dbReference>
<evidence type="ECO:0000256" key="5">
    <source>
        <dbReference type="ARBA" id="ARBA00023136"/>
    </source>
</evidence>